<accession>A0A4S3MP86</accession>
<dbReference type="RefSeq" id="WP_136394986.1">
    <property type="nucleotide sequence ID" value="NZ_SSND01000003.1"/>
</dbReference>
<dbReference type="EMBL" id="SSND01000003">
    <property type="protein sequence ID" value="THD82959.1"/>
    <property type="molecule type" value="Genomic_DNA"/>
</dbReference>
<keyword evidence="2" id="KW-0479">Metal-binding</keyword>
<dbReference type="InterPro" id="IPR006913">
    <property type="entry name" value="CENP-V/GFA"/>
</dbReference>
<dbReference type="PANTHER" id="PTHR33337">
    <property type="entry name" value="GFA DOMAIN-CONTAINING PROTEIN"/>
    <property type="match status" value="1"/>
</dbReference>
<dbReference type="SUPFAM" id="SSF51316">
    <property type="entry name" value="Mss4-like"/>
    <property type="match status" value="1"/>
</dbReference>
<dbReference type="OrthoDB" id="9807246at2"/>
<dbReference type="AlphaFoldDB" id="A0A4S3MP86"/>
<keyword evidence="3" id="KW-0862">Zinc</keyword>
<dbReference type="GO" id="GO:0046872">
    <property type="term" value="F:metal ion binding"/>
    <property type="evidence" value="ECO:0007669"/>
    <property type="project" value="UniProtKB-KW"/>
</dbReference>
<dbReference type="PROSITE" id="PS51891">
    <property type="entry name" value="CENP_V_GFA"/>
    <property type="match status" value="1"/>
</dbReference>
<dbReference type="GO" id="GO:0016846">
    <property type="term" value="F:carbon-sulfur lyase activity"/>
    <property type="evidence" value="ECO:0007669"/>
    <property type="project" value="InterPro"/>
</dbReference>
<dbReference type="Proteomes" id="UP000309450">
    <property type="component" value="Unassembled WGS sequence"/>
</dbReference>
<sequence>MENVTGGCLCGRVRLVATGQPFRVGICHCLDCRKHHGALFHASAIFPAEAVTVEGGTRDFAGSHFCPVCGSPVFSRSGDEIEVNLGALDEPDRFRPTYELWTIRREAWLPAFPVAVRHDRDRPSTARHEP</sequence>
<gene>
    <name evidence="6" type="ORF">E7811_12495</name>
</gene>
<dbReference type="InterPro" id="IPR011057">
    <property type="entry name" value="Mss4-like_sf"/>
</dbReference>
<evidence type="ECO:0000256" key="4">
    <source>
        <dbReference type="ARBA" id="ARBA00023239"/>
    </source>
</evidence>
<keyword evidence="4" id="KW-0456">Lyase</keyword>
<evidence type="ECO:0000259" key="5">
    <source>
        <dbReference type="PROSITE" id="PS51891"/>
    </source>
</evidence>
<evidence type="ECO:0000313" key="6">
    <source>
        <dbReference type="EMBL" id="THD82959.1"/>
    </source>
</evidence>
<feature type="domain" description="CENP-V/GFA" evidence="5">
    <location>
        <begin position="4"/>
        <end position="99"/>
    </location>
</feature>
<comment type="caution">
    <text evidence="6">The sequence shown here is derived from an EMBL/GenBank/DDBJ whole genome shotgun (WGS) entry which is preliminary data.</text>
</comment>
<dbReference type="Pfam" id="PF04828">
    <property type="entry name" value="GFA"/>
    <property type="match status" value="1"/>
</dbReference>
<evidence type="ECO:0000313" key="7">
    <source>
        <dbReference type="Proteomes" id="UP000309450"/>
    </source>
</evidence>
<reference evidence="6 7" key="1">
    <citation type="submission" date="2019-04" db="EMBL/GenBank/DDBJ databases">
        <title>Draft genome sequence of Gemmobacter aestuarii sp. nov.</title>
        <authorList>
            <person name="Hameed A."/>
            <person name="Lin S.-Y."/>
            <person name="Shahina M."/>
            <person name="Lai W.-A."/>
            <person name="Young C.-C."/>
        </authorList>
    </citation>
    <scope>NUCLEOTIDE SEQUENCE [LARGE SCALE GENOMIC DNA]</scope>
    <source>
        <strain evidence="6 7">CC-PW-75</strain>
    </source>
</reference>
<dbReference type="PANTHER" id="PTHR33337:SF40">
    <property type="entry name" value="CENP-V_GFA DOMAIN-CONTAINING PROTEIN-RELATED"/>
    <property type="match status" value="1"/>
</dbReference>
<keyword evidence="7" id="KW-1185">Reference proteome</keyword>
<dbReference type="Gene3D" id="3.90.1590.10">
    <property type="entry name" value="glutathione-dependent formaldehyde- activating enzyme (gfa)"/>
    <property type="match status" value="1"/>
</dbReference>
<evidence type="ECO:0000256" key="2">
    <source>
        <dbReference type="ARBA" id="ARBA00022723"/>
    </source>
</evidence>
<name>A0A4S3MP86_9RHOB</name>
<evidence type="ECO:0000256" key="3">
    <source>
        <dbReference type="ARBA" id="ARBA00022833"/>
    </source>
</evidence>
<proteinExistence type="inferred from homology"/>
<organism evidence="6 7">
    <name type="scientific">Aliigemmobacter aestuarii</name>
    <dbReference type="NCBI Taxonomy" id="1445661"/>
    <lineage>
        <taxon>Bacteria</taxon>
        <taxon>Pseudomonadati</taxon>
        <taxon>Pseudomonadota</taxon>
        <taxon>Alphaproteobacteria</taxon>
        <taxon>Rhodobacterales</taxon>
        <taxon>Paracoccaceae</taxon>
        <taxon>Aliigemmobacter</taxon>
    </lineage>
</organism>
<protein>
    <submittedName>
        <fullName evidence="6">GFA family protein</fullName>
    </submittedName>
</protein>
<evidence type="ECO:0000256" key="1">
    <source>
        <dbReference type="ARBA" id="ARBA00005495"/>
    </source>
</evidence>
<comment type="similarity">
    <text evidence="1">Belongs to the Gfa family.</text>
</comment>